<evidence type="ECO:0000259" key="3">
    <source>
        <dbReference type="PROSITE" id="PS50157"/>
    </source>
</evidence>
<proteinExistence type="predicted"/>
<feature type="domain" description="C2H2-type" evidence="3">
    <location>
        <begin position="56"/>
        <end position="84"/>
    </location>
</feature>
<dbReference type="Proteomes" id="UP000785679">
    <property type="component" value="Unassembled WGS sequence"/>
</dbReference>
<feature type="compositionally biased region" description="Basic and acidic residues" evidence="2">
    <location>
        <begin position="186"/>
        <end position="203"/>
    </location>
</feature>
<feature type="compositionally biased region" description="Basic and acidic residues" evidence="2">
    <location>
        <begin position="48"/>
        <end position="57"/>
    </location>
</feature>
<feature type="region of interest" description="Disordered" evidence="2">
    <location>
        <begin position="1"/>
        <end position="57"/>
    </location>
</feature>
<dbReference type="OrthoDB" id="285872at2759"/>
<keyword evidence="1" id="KW-0479">Metal-binding</keyword>
<dbReference type="Pfam" id="PF13912">
    <property type="entry name" value="zf-C2H2_6"/>
    <property type="match status" value="1"/>
</dbReference>
<dbReference type="Gene3D" id="3.30.160.60">
    <property type="entry name" value="Classic Zinc Finger"/>
    <property type="match status" value="1"/>
</dbReference>
<evidence type="ECO:0000256" key="2">
    <source>
        <dbReference type="SAM" id="MobiDB-lite"/>
    </source>
</evidence>
<dbReference type="SMART" id="SM00355">
    <property type="entry name" value="ZnF_C2H2"/>
    <property type="match status" value="1"/>
</dbReference>
<dbReference type="EMBL" id="RRYP01018448">
    <property type="protein sequence ID" value="TNV73635.1"/>
    <property type="molecule type" value="Genomic_DNA"/>
</dbReference>
<gene>
    <name evidence="4" type="ORF">FGO68_gene17053</name>
</gene>
<organism evidence="4 5">
    <name type="scientific">Halteria grandinella</name>
    <dbReference type="NCBI Taxonomy" id="5974"/>
    <lineage>
        <taxon>Eukaryota</taxon>
        <taxon>Sar</taxon>
        <taxon>Alveolata</taxon>
        <taxon>Ciliophora</taxon>
        <taxon>Intramacronucleata</taxon>
        <taxon>Spirotrichea</taxon>
        <taxon>Stichotrichia</taxon>
        <taxon>Sporadotrichida</taxon>
        <taxon>Halteriidae</taxon>
        <taxon>Halteria</taxon>
    </lineage>
</organism>
<evidence type="ECO:0000313" key="5">
    <source>
        <dbReference type="Proteomes" id="UP000785679"/>
    </source>
</evidence>
<keyword evidence="1" id="KW-0862">Zinc</keyword>
<reference evidence="4" key="1">
    <citation type="submission" date="2019-06" db="EMBL/GenBank/DDBJ databases">
        <authorList>
            <person name="Zheng W."/>
        </authorList>
    </citation>
    <scope>NUCLEOTIDE SEQUENCE</scope>
    <source>
        <strain evidence="4">QDHG01</strain>
    </source>
</reference>
<evidence type="ECO:0000256" key="1">
    <source>
        <dbReference type="PROSITE-ProRule" id="PRU00042"/>
    </source>
</evidence>
<dbReference type="PROSITE" id="PS50157">
    <property type="entry name" value="ZINC_FINGER_C2H2_2"/>
    <property type="match status" value="1"/>
</dbReference>
<dbReference type="InterPro" id="IPR013087">
    <property type="entry name" value="Znf_C2H2_type"/>
</dbReference>
<name>A0A8J8NFN1_HALGN</name>
<dbReference type="AlphaFoldDB" id="A0A8J8NFN1"/>
<feature type="region of interest" description="Disordered" evidence="2">
    <location>
        <begin position="75"/>
        <end position="113"/>
    </location>
</feature>
<dbReference type="GO" id="GO:0008270">
    <property type="term" value="F:zinc ion binding"/>
    <property type="evidence" value="ECO:0007669"/>
    <property type="project" value="UniProtKB-KW"/>
</dbReference>
<feature type="compositionally biased region" description="Acidic residues" evidence="2">
    <location>
        <begin position="26"/>
        <end position="36"/>
    </location>
</feature>
<sequence length="339" mass="39465">MLSGQSDPHKSYQGPPHDMNNNNSIENEDGDSDDESGSGKNKNKRRSKNDVDGRDHKCKYCDKTYLSYPALYTHMKQKHSKGPDGEMRTPPTSGRGRGRPRKNPYQRTDPKSEEYFMASERKGGPTDPLKFFQEIVEALFFSNLSQGRPYKSYQDYPIYQYLVQFSAFPEAKEYMKKHAQTTVGGEEQKQEDGATRRRPYDNLQESDRQQMLVDEIFALYLSKISAKVHESFYKIVLAYTILFRECLNELGWDKKIESEGLKVEDDEDLKTRRQRDQFCLTQNAEHAPEICNEFVTVFMEQRRSAQFDIGKPDQIDLTINLCHWLFENQFTCSKLTMIS</sequence>
<comment type="caution">
    <text evidence="4">The sequence shown here is derived from an EMBL/GenBank/DDBJ whole genome shotgun (WGS) entry which is preliminary data.</text>
</comment>
<protein>
    <recommendedName>
        <fullName evidence="3">C2H2-type domain-containing protein</fullName>
    </recommendedName>
</protein>
<feature type="region of interest" description="Disordered" evidence="2">
    <location>
        <begin position="179"/>
        <end position="203"/>
    </location>
</feature>
<evidence type="ECO:0000313" key="4">
    <source>
        <dbReference type="EMBL" id="TNV73635.1"/>
    </source>
</evidence>
<dbReference type="PROSITE" id="PS00028">
    <property type="entry name" value="ZINC_FINGER_C2H2_1"/>
    <property type="match status" value="1"/>
</dbReference>
<keyword evidence="1" id="KW-0863">Zinc-finger</keyword>
<keyword evidence="5" id="KW-1185">Reference proteome</keyword>
<accession>A0A8J8NFN1</accession>